<evidence type="ECO:0000259" key="7">
    <source>
        <dbReference type="Pfam" id="PF00479"/>
    </source>
</evidence>
<keyword evidence="3 6" id="KW-0521">NADP</keyword>
<keyword evidence="5 6" id="KW-0119">Carbohydrate metabolism</keyword>
<dbReference type="Gene3D" id="3.40.50.720">
    <property type="entry name" value="NAD(P)-binding Rossmann-like Domain"/>
    <property type="match status" value="1"/>
</dbReference>
<dbReference type="STRING" id="1850254.LPB137_07225"/>
<dbReference type="PIRSF" id="PIRSF000110">
    <property type="entry name" value="G6PD"/>
    <property type="match status" value="1"/>
</dbReference>
<dbReference type="Gene3D" id="3.30.360.10">
    <property type="entry name" value="Dihydrodipicolinate Reductase, domain 2"/>
    <property type="match status" value="1"/>
</dbReference>
<feature type="binding site" evidence="6">
    <location>
        <position position="338"/>
    </location>
    <ligand>
        <name>substrate</name>
    </ligand>
</feature>
<dbReference type="PANTHER" id="PTHR23429:SF0">
    <property type="entry name" value="GLUCOSE-6-PHOSPHATE 1-DEHYDROGENASE"/>
    <property type="match status" value="1"/>
</dbReference>
<sequence>MNEIKKPTDIIIFGAYGDLSFRKLIPALYHLFSDGYLEEESRIISVSRQKLSRKEHIKLTKEKLSEFIEKESFSNEVFDKFKEIIHSVYVDFADNDSYKDLKKILDESSNEDRVSYLSTSPNFFGDICKSLSHWELIKPTSRVVLEKPIGKDLESAREINNEVLKYFNENQIYRIDHYLGKNTVQNILALRFANRIIMPLWDATNIDHIQITVAESVGVEGRAGYYDQYGAMRDMIQNHLMQLLCLVAMEPPCSLDANSIRDEKVKVLRSLRPITRENVAANTVRAQYSNGSINGQPVPGYLDNKDIEESLTETFAALRVDIDNWRWNGVPFYIRSGKRMEKRNSEIVIQFKDVPYSIFQNNGEPVSSNKLVITLQPEESITLSLINKVPELSENMRLEEVDLELISPSSTKRKNEAYERLLLDVVRSNPTLFMRLDEVESAWKWVDSILEAWEDNIVPMKKYAAGTNGPSAGVQLIAKDGRDWHED</sequence>
<feature type="binding site" evidence="6">
    <location>
        <position position="215"/>
    </location>
    <ligand>
        <name>substrate</name>
    </ligand>
</feature>
<feature type="binding site" evidence="6">
    <location>
        <position position="181"/>
    </location>
    <ligand>
        <name>substrate</name>
    </ligand>
</feature>
<dbReference type="SUPFAM" id="SSF51735">
    <property type="entry name" value="NAD(P)-binding Rossmann-fold domains"/>
    <property type="match status" value="1"/>
</dbReference>
<dbReference type="InterPro" id="IPR022675">
    <property type="entry name" value="G6P_DH_C"/>
</dbReference>
<dbReference type="KEGG" id="alp:LPB137_07225"/>
<dbReference type="EMBL" id="CP019070">
    <property type="protein sequence ID" value="APW65657.1"/>
    <property type="molecule type" value="Genomic_DNA"/>
</dbReference>
<accession>A0A1P8KM67</accession>
<dbReference type="OrthoDB" id="9802739at2"/>
<dbReference type="GO" id="GO:0006006">
    <property type="term" value="P:glucose metabolic process"/>
    <property type="evidence" value="ECO:0007669"/>
    <property type="project" value="UniProtKB-KW"/>
</dbReference>
<dbReference type="InterPro" id="IPR001282">
    <property type="entry name" value="G6P_DH"/>
</dbReference>
<dbReference type="PANTHER" id="PTHR23429">
    <property type="entry name" value="GLUCOSE-6-PHOSPHATE 1-DEHYDROGENASE G6PD"/>
    <property type="match status" value="1"/>
</dbReference>
<comment type="caution">
    <text evidence="6">Lacks conserved residue(s) required for the propagation of feature annotation.</text>
</comment>
<name>A0A1P8KM67_9BACT</name>
<organism evidence="9 10">
    <name type="scientific">Poseidonibacter parvus</name>
    <dbReference type="NCBI Taxonomy" id="1850254"/>
    <lineage>
        <taxon>Bacteria</taxon>
        <taxon>Pseudomonadati</taxon>
        <taxon>Campylobacterota</taxon>
        <taxon>Epsilonproteobacteria</taxon>
        <taxon>Campylobacterales</taxon>
        <taxon>Arcobacteraceae</taxon>
        <taxon>Poseidonibacter</taxon>
    </lineage>
</organism>
<evidence type="ECO:0000259" key="8">
    <source>
        <dbReference type="Pfam" id="PF02781"/>
    </source>
</evidence>
<dbReference type="PRINTS" id="PR00079">
    <property type="entry name" value="G6PDHDRGNASE"/>
</dbReference>
<dbReference type="GO" id="GO:0050661">
    <property type="term" value="F:NADP binding"/>
    <property type="evidence" value="ECO:0007669"/>
    <property type="project" value="UniProtKB-UniRule"/>
</dbReference>
<dbReference type="GO" id="GO:0009051">
    <property type="term" value="P:pentose-phosphate shunt, oxidative branch"/>
    <property type="evidence" value="ECO:0007669"/>
    <property type="project" value="TreeGrafter"/>
</dbReference>
<gene>
    <name evidence="6" type="primary">zwf</name>
    <name evidence="9" type="ORF">LPB137_07225</name>
</gene>
<evidence type="ECO:0000256" key="2">
    <source>
        <dbReference type="ARBA" id="ARBA00022526"/>
    </source>
</evidence>
<dbReference type="GO" id="GO:0005829">
    <property type="term" value="C:cytosol"/>
    <property type="evidence" value="ECO:0007669"/>
    <property type="project" value="TreeGrafter"/>
</dbReference>
<dbReference type="Proteomes" id="UP000186074">
    <property type="component" value="Chromosome"/>
</dbReference>
<dbReference type="Pfam" id="PF00479">
    <property type="entry name" value="G6PD_N"/>
    <property type="match status" value="1"/>
</dbReference>
<feature type="binding site" evidence="6">
    <location>
        <position position="147"/>
    </location>
    <ligand>
        <name>NADP(+)</name>
        <dbReference type="ChEBI" id="CHEBI:58349"/>
    </ligand>
</feature>
<feature type="domain" description="Glucose-6-phosphate dehydrogenase NAD-binding" evidence="7">
    <location>
        <begin position="11"/>
        <end position="186"/>
    </location>
</feature>
<protein>
    <recommendedName>
        <fullName evidence="6">Glucose-6-phosphate 1-dehydrogenase</fullName>
        <shortName evidence="6">G6PD</shortName>
        <ecNumber evidence="6">1.1.1.49</ecNumber>
    </recommendedName>
</protein>
<dbReference type="SUPFAM" id="SSF55347">
    <property type="entry name" value="Glyceraldehyde-3-phosphate dehydrogenase-like, C-terminal domain"/>
    <property type="match status" value="1"/>
</dbReference>
<dbReference type="HAMAP" id="MF_00966">
    <property type="entry name" value="G6PD"/>
    <property type="match status" value="1"/>
</dbReference>
<dbReference type="UniPathway" id="UPA00115">
    <property type="reaction ID" value="UER00408"/>
</dbReference>
<dbReference type="AlphaFoldDB" id="A0A1P8KM67"/>
<dbReference type="GO" id="GO:0004345">
    <property type="term" value="F:glucose-6-phosphate dehydrogenase activity"/>
    <property type="evidence" value="ECO:0007669"/>
    <property type="project" value="UniProtKB-UniRule"/>
</dbReference>
<evidence type="ECO:0000256" key="3">
    <source>
        <dbReference type="ARBA" id="ARBA00022857"/>
    </source>
</evidence>
<keyword evidence="2 6" id="KW-0313">Glucose metabolism</keyword>
<comment type="function">
    <text evidence="6">Catalyzes the oxidation of glucose 6-phosphate to 6-phosphogluconolactone.</text>
</comment>
<dbReference type="EC" id="1.1.1.49" evidence="6"/>
<dbReference type="NCBIfam" id="TIGR00871">
    <property type="entry name" value="zwf"/>
    <property type="match status" value="1"/>
</dbReference>
<dbReference type="RefSeq" id="WP_076086377.1">
    <property type="nucleotide sequence ID" value="NZ_CP019070.1"/>
</dbReference>
<proteinExistence type="inferred from homology"/>
<comment type="pathway">
    <text evidence="1 6">Carbohydrate degradation; pentose phosphate pathway; D-ribulose 5-phosphate from D-glucose 6-phosphate (oxidative stage): step 1/3.</text>
</comment>
<dbReference type="Pfam" id="PF02781">
    <property type="entry name" value="G6PD_C"/>
    <property type="match status" value="1"/>
</dbReference>
<reference evidence="9 10" key="1">
    <citation type="submission" date="2017-01" db="EMBL/GenBank/DDBJ databases">
        <title>Genome sequencing of Arcobacter sp. LPB0137.</title>
        <authorList>
            <person name="Lee G.-W."/>
            <person name="Yi H."/>
        </authorList>
    </citation>
    <scope>NUCLEOTIDE SEQUENCE [LARGE SCALE GENOMIC DNA]</scope>
    <source>
        <strain evidence="9 10">LPB0137</strain>
    </source>
</reference>
<feature type="domain" description="Glucose-6-phosphate dehydrogenase C-terminal" evidence="8">
    <location>
        <begin position="188"/>
        <end position="485"/>
    </location>
</feature>
<comment type="catalytic activity">
    <reaction evidence="6">
        <text>D-glucose 6-phosphate + NADP(+) = 6-phospho-D-glucono-1,5-lactone + NADPH + H(+)</text>
        <dbReference type="Rhea" id="RHEA:15841"/>
        <dbReference type="ChEBI" id="CHEBI:15378"/>
        <dbReference type="ChEBI" id="CHEBI:57783"/>
        <dbReference type="ChEBI" id="CHEBI:57955"/>
        <dbReference type="ChEBI" id="CHEBI:58349"/>
        <dbReference type="ChEBI" id="CHEBI:61548"/>
        <dbReference type="EC" id="1.1.1.49"/>
    </reaction>
</comment>
<evidence type="ECO:0000256" key="6">
    <source>
        <dbReference type="HAMAP-Rule" id="MF_00966"/>
    </source>
</evidence>
<evidence type="ECO:0000256" key="4">
    <source>
        <dbReference type="ARBA" id="ARBA00023002"/>
    </source>
</evidence>
<keyword evidence="4 6" id="KW-0560">Oxidoreductase</keyword>
<dbReference type="InterPro" id="IPR022674">
    <property type="entry name" value="G6P_DH_NAD-bd"/>
</dbReference>
<feature type="binding site" evidence="6">
    <location>
        <begin position="91"/>
        <end position="92"/>
    </location>
    <ligand>
        <name>NADP(+)</name>
        <dbReference type="ChEBI" id="CHEBI:58349"/>
    </ligand>
</feature>
<feature type="active site" description="Proton acceptor" evidence="6">
    <location>
        <position position="239"/>
    </location>
</feature>
<evidence type="ECO:0000256" key="5">
    <source>
        <dbReference type="ARBA" id="ARBA00023277"/>
    </source>
</evidence>
<comment type="similarity">
    <text evidence="6">Belongs to the glucose-6-phosphate dehydrogenase family.</text>
</comment>
<evidence type="ECO:0000256" key="1">
    <source>
        <dbReference type="ARBA" id="ARBA00004937"/>
    </source>
</evidence>
<feature type="binding site" evidence="6">
    <location>
        <position position="48"/>
    </location>
    <ligand>
        <name>NADP(+)</name>
        <dbReference type="ChEBI" id="CHEBI:58349"/>
    </ligand>
</feature>
<evidence type="ECO:0000313" key="10">
    <source>
        <dbReference type="Proteomes" id="UP000186074"/>
    </source>
</evidence>
<feature type="binding site" evidence="6">
    <location>
        <position position="177"/>
    </location>
    <ligand>
        <name>substrate</name>
    </ligand>
</feature>
<dbReference type="InterPro" id="IPR036291">
    <property type="entry name" value="NAD(P)-bd_dom_sf"/>
</dbReference>
<feature type="binding site" evidence="6">
    <location>
        <position position="234"/>
    </location>
    <ligand>
        <name>substrate</name>
    </ligand>
</feature>
<evidence type="ECO:0000313" key="9">
    <source>
        <dbReference type="EMBL" id="APW65657.1"/>
    </source>
</evidence>
<keyword evidence="10" id="KW-1185">Reference proteome</keyword>